<dbReference type="GO" id="GO:0005886">
    <property type="term" value="C:plasma membrane"/>
    <property type="evidence" value="ECO:0007669"/>
    <property type="project" value="UniProtKB-SubCell"/>
</dbReference>
<dbReference type="PROSITE" id="PS50109">
    <property type="entry name" value="HIS_KIN"/>
    <property type="match status" value="1"/>
</dbReference>
<evidence type="ECO:0000256" key="1">
    <source>
        <dbReference type="ARBA" id="ARBA00000085"/>
    </source>
</evidence>
<evidence type="ECO:0000256" key="6">
    <source>
        <dbReference type="ARBA" id="ARBA00022692"/>
    </source>
</evidence>
<dbReference type="EMBL" id="LHQM01000003">
    <property type="protein sequence ID" value="KPJ23166.1"/>
    <property type="molecule type" value="Genomic_DNA"/>
</dbReference>
<dbReference type="InterPro" id="IPR003594">
    <property type="entry name" value="HATPase_dom"/>
</dbReference>
<dbReference type="Proteomes" id="UP000049578">
    <property type="component" value="Unassembled WGS sequence"/>
</dbReference>
<evidence type="ECO:0000256" key="10">
    <source>
        <dbReference type="ARBA" id="ARBA00023136"/>
    </source>
</evidence>
<dbReference type="SMART" id="SM00387">
    <property type="entry name" value="HATPase_c"/>
    <property type="match status" value="1"/>
</dbReference>
<evidence type="ECO:0000259" key="12">
    <source>
        <dbReference type="PROSITE" id="PS50109"/>
    </source>
</evidence>
<keyword evidence="5" id="KW-0808">Transferase</keyword>
<dbReference type="InterPro" id="IPR036890">
    <property type="entry name" value="HATPase_C_sf"/>
</dbReference>
<evidence type="ECO:0000256" key="9">
    <source>
        <dbReference type="ARBA" id="ARBA00023012"/>
    </source>
</evidence>
<dbReference type="Gene3D" id="3.30.565.10">
    <property type="entry name" value="Histidine kinase-like ATPase, C-terminal domain"/>
    <property type="match status" value="1"/>
</dbReference>
<sequence>MIRAFFKEYRLWYYQYALVMGLYLLIFWLYHLPIKRFAVASVLAVSLLFLFSLWKYYQFHRKINMLQKFIYVNELDSLTSPSEQAYQALIMSLQQAQANELVVQENRQKKLEGIVKMWVHQMKIPLSAISLMTQITNIDTKEYRLQVNRIEDYLNNLLNYLKFRQSKDDFRFQECSMKEIVLPIIKKYSHVCIAKGISISVKGDWQFSSDKKWLAFALTQLIDNAVKYSKKDGHIEIIISRKSIVISDNGIGILKEDLPRIFEEGFTGFNGHEHQKATGLGLSITKEILENLHLSIDIDSQVGLGTTVRLAPLGD</sequence>
<dbReference type="AlphaFoldDB" id="A0A0P6STN3"/>
<accession>A0A0P6STN3</accession>
<dbReference type="EC" id="2.7.13.3" evidence="3"/>
<organism evidence="13 14">
    <name type="scientific">Streptococcus phocae</name>
    <dbReference type="NCBI Taxonomy" id="119224"/>
    <lineage>
        <taxon>Bacteria</taxon>
        <taxon>Bacillati</taxon>
        <taxon>Bacillota</taxon>
        <taxon>Bacilli</taxon>
        <taxon>Lactobacillales</taxon>
        <taxon>Streptococcaceae</taxon>
        <taxon>Streptococcus</taxon>
    </lineage>
</organism>
<comment type="subcellular location">
    <subcellularLocation>
        <location evidence="2">Cell membrane</location>
        <topology evidence="2">Multi-pass membrane protein</topology>
    </subcellularLocation>
</comment>
<dbReference type="PANTHER" id="PTHR45453:SF2">
    <property type="entry name" value="HISTIDINE KINASE"/>
    <property type="match status" value="1"/>
</dbReference>
<keyword evidence="4" id="KW-1003">Cell membrane</keyword>
<dbReference type="PANTHER" id="PTHR45453">
    <property type="entry name" value="PHOSPHATE REGULON SENSOR PROTEIN PHOR"/>
    <property type="match status" value="1"/>
</dbReference>
<evidence type="ECO:0000256" key="8">
    <source>
        <dbReference type="ARBA" id="ARBA00022989"/>
    </source>
</evidence>
<keyword evidence="9" id="KW-0902">Two-component regulatory system</keyword>
<dbReference type="InterPro" id="IPR005467">
    <property type="entry name" value="His_kinase_dom"/>
</dbReference>
<dbReference type="RefSeq" id="WP_054278074.1">
    <property type="nucleotide sequence ID" value="NZ_LHQM01000003.1"/>
</dbReference>
<dbReference type="GO" id="GO:0000155">
    <property type="term" value="F:phosphorelay sensor kinase activity"/>
    <property type="evidence" value="ECO:0007669"/>
    <property type="project" value="TreeGrafter"/>
</dbReference>
<keyword evidence="10 11" id="KW-0472">Membrane</keyword>
<evidence type="ECO:0000256" key="11">
    <source>
        <dbReference type="SAM" id="Phobius"/>
    </source>
</evidence>
<evidence type="ECO:0000313" key="13">
    <source>
        <dbReference type="EMBL" id="KPJ23166.1"/>
    </source>
</evidence>
<evidence type="ECO:0000256" key="3">
    <source>
        <dbReference type="ARBA" id="ARBA00012438"/>
    </source>
</evidence>
<feature type="transmembrane region" description="Helical" evidence="11">
    <location>
        <begin position="37"/>
        <end position="57"/>
    </location>
</feature>
<name>A0A0P6STN3_9STRE</name>
<comment type="catalytic activity">
    <reaction evidence="1">
        <text>ATP + protein L-histidine = ADP + protein N-phospho-L-histidine.</text>
        <dbReference type="EC" id="2.7.13.3"/>
    </reaction>
</comment>
<dbReference type="GO" id="GO:0016036">
    <property type="term" value="P:cellular response to phosphate starvation"/>
    <property type="evidence" value="ECO:0007669"/>
    <property type="project" value="TreeGrafter"/>
</dbReference>
<keyword evidence="6 11" id="KW-0812">Transmembrane</keyword>
<feature type="domain" description="Histidine kinase" evidence="12">
    <location>
        <begin position="117"/>
        <end position="310"/>
    </location>
</feature>
<dbReference type="GO" id="GO:0004721">
    <property type="term" value="F:phosphoprotein phosphatase activity"/>
    <property type="evidence" value="ECO:0007669"/>
    <property type="project" value="TreeGrafter"/>
</dbReference>
<dbReference type="STRING" id="119224.AKK44_00645"/>
<gene>
    <name evidence="13" type="ORF">AKK44_00645</name>
</gene>
<evidence type="ECO:0000256" key="4">
    <source>
        <dbReference type="ARBA" id="ARBA00022475"/>
    </source>
</evidence>
<comment type="caution">
    <text evidence="13">The sequence shown here is derived from an EMBL/GenBank/DDBJ whole genome shotgun (WGS) entry which is preliminary data.</text>
</comment>
<feature type="transmembrane region" description="Helical" evidence="11">
    <location>
        <begin position="12"/>
        <end position="31"/>
    </location>
</feature>
<keyword evidence="14" id="KW-1185">Reference proteome</keyword>
<proteinExistence type="predicted"/>
<dbReference type="SUPFAM" id="SSF55874">
    <property type="entry name" value="ATPase domain of HSP90 chaperone/DNA topoisomerase II/histidine kinase"/>
    <property type="match status" value="1"/>
</dbReference>
<dbReference type="InterPro" id="IPR050351">
    <property type="entry name" value="BphY/WalK/GraS-like"/>
</dbReference>
<keyword evidence="8 11" id="KW-1133">Transmembrane helix</keyword>
<reference evidence="13 14" key="1">
    <citation type="submission" date="2015-08" db="EMBL/GenBank/DDBJ databases">
        <title>Genome sequence of Streptococcus phocae subsp. phocae ATCC 51973T isolated from liver specimen obtained from seal.</title>
        <authorList>
            <person name="Avendano-Herrera R."/>
        </authorList>
    </citation>
    <scope>NUCLEOTIDE SEQUENCE [LARGE SCALE GENOMIC DNA]</scope>
    <source>
        <strain evidence="13 14">ATCC 51973</strain>
    </source>
</reference>
<keyword evidence="7 13" id="KW-0418">Kinase</keyword>
<dbReference type="PATRIC" id="fig|119224.3.peg.856"/>
<protein>
    <recommendedName>
        <fullName evidence="3">histidine kinase</fullName>
        <ecNumber evidence="3">2.7.13.3</ecNumber>
    </recommendedName>
</protein>
<evidence type="ECO:0000313" key="14">
    <source>
        <dbReference type="Proteomes" id="UP000049578"/>
    </source>
</evidence>
<evidence type="ECO:0000256" key="2">
    <source>
        <dbReference type="ARBA" id="ARBA00004651"/>
    </source>
</evidence>
<evidence type="ECO:0000256" key="5">
    <source>
        <dbReference type="ARBA" id="ARBA00022679"/>
    </source>
</evidence>
<evidence type="ECO:0000256" key="7">
    <source>
        <dbReference type="ARBA" id="ARBA00022777"/>
    </source>
</evidence>
<dbReference type="Pfam" id="PF02518">
    <property type="entry name" value="HATPase_c"/>
    <property type="match status" value="1"/>
</dbReference>